<dbReference type="PROSITE" id="PS51078">
    <property type="entry name" value="ICLR_ED"/>
    <property type="match status" value="1"/>
</dbReference>
<keyword evidence="3" id="KW-0804">Transcription</keyword>
<dbReference type="InterPro" id="IPR014757">
    <property type="entry name" value="Tscrpt_reg_IclR_C"/>
</dbReference>
<dbReference type="SUPFAM" id="SSF55781">
    <property type="entry name" value="GAF domain-like"/>
    <property type="match status" value="1"/>
</dbReference>
<dbReference type="SMART" id="SM00346">
    <property type="entry name" value="HTH_ICLR"/>
    <property type="match status" value="1"/>
</dbReference>
<dbReference type="Gene3D" id="1.10.10.10">
    <property type="entry name" value="Winged helix-like DNA-binding domain superfamily/Winged helix DNA-binding domain"/>
    <property type="match status" value="1"/>
</dbReference>
<sequence length="245" mass="26194">MRNVLNALRVLEEVASRQPIGVGELARVLNMPKSSVQRALVTLDAAEWIRPASGEVTRWVMTTKALAVGGRAGGDLSLRGPALSIMEDLRRHTEETIHLTVPENGKMVLIERLETDKPVRTSMALGHALPLHASANGKAVLANSSPEVIKQLLTDELSRYTDTTITDPDELRAELAAIRERGFAVNHGEWRPDVGAVAAAVMGSQDQPIASLSVNVPISRLTDESEVAFGAALSKAASSLSARLG</sequence>
<evidence type="ECO:0000313" key="5">
    <source>
        <dbReference type="EMBL" id="MBU3066653.1"/>
    </source>
</evidence>
<name>A0ABS6B945_9NOCA</name>
<keyword evidence="2" id="KW-0238">DNA-binding</keyword>
<dbReference type="EMBL" id="JAHKNI010000015">
    <property type="protein sequence ID" value="MBU3066653.1"/>
    <property type="molecule type" value="Genomic_DNA"/>
</dbReference>
<keyword evidence="1" id="KW-0805">Transcription regulation</keyword>
<dbReference type="InterPro" id="IPR036390">
    <property type="entry name" value="WH_DNA-bd_sf"/>
</dbReference>
<dbReference type="Gene3D" id="3.30.450.40">
    <property type="match status" value="1"/>
</dbReference>
<dbReference type="Pfam" id="PF01614">
    <property type="entry name" value="IclR_C"/>
    <property type="match status" value="1"/>
</dbReference>
<comment type="caution">
    <text evidence="5">The sequence shown here is derived from an EMBL/GenBank/DDBJ whole genome shotgun (WGS) entry which is preliminary data.</text>
</comment>
<accession>A0ABS6B945</accession>
<dbReference type="InterPro" id="IPR050707">
    <property type="entry name" value="HTH_MetabolicPath_Reg"/>
</dbReference>
<evidence type="ECO:0000256" key="3">
    <source>
        <dbReference type="ARBA" id="ARBA00023163"/>
    </source>
</evidence>
<feature type="domain" description="IclR-ED" evidence="4">
    <location>
        <begin position="64"/>
        <end position="245"/>
    </location>
</feature>
<reference evidence="5 6" key="1">
    <citation type="submission" date="2021-06" db="EMBL/GenBank/DDBJ databases">
        <title>Actinomycetes sequencing.</title>
        <authorList>
            <person name="Shan Q."/>
        </authorList>
    </citation>
    <scope>NUCLEOTIDE SEQUENCE [LARGE SCALE GENOMIC DNA]</scope>
    <source>
        <strain evidence="5 6">NEAU-G5</strain>
    </source>
</reference>
<dbReference type="SUPFAM" id="SSF46785">
    <property type="entry name" value="Winged helix' DNA-binding domain"/>
    <property type="match status" value="1"/>
</dbReference>
<gene>
    <name evidence="5" type="ORF">KO481_34695</name>
</gene>
<dbReference type="InterPro" id="IPR029016">
    <property type="entry name" value="GAF-like_dom_sf"/>
</dbReference>
<dbReference type="RefSeq" id="WP_215922724.1">
    <property type="nucleotide sequence ID" value="NZ_JAHKNI010000015.1"/>
</dbReference>
<dbReference type="PANTHER" id="PTHR30136">
    <property type="entry name" value="HELIX-TURN-HELIX TRANSCRIPTIONAL REGULATOR, ICLR FAMILY"/>
    <property type="match status" value="1"/>
</dbReference>
<keyword evidence="6" id="KW-1185">Reference proteome</keyword>
<proteinExistence type="predicted"/>
<dbReference type="Pfam" id="PF09339">
    <property type="entry name" value="HTH_IclR"/>
    <property type="match status" value="1"/>
</dbReference>
<evidence type="ECO:0000259" key="4">
    <source>
        <dbReference type="PROSITE" id="PS51078"/>
    </source>
</evidence>
<evidence type="ECO:0000256" key="1">
    <source>
        <dbReference type="ARBA" id="ARBA00023015"/>
    </source>
</evidence>
<dbReference type="InterPro" id="IPR036388">
    <property type="entry name" value="WH-like_DNA-bd_sf"/>
</dbReference>
<organism evidence="5 6">
    <name type="scientific">Nocardia albiluteola</name>
    <dbReference type="NCBI Taxonomy" id="2842303"/>
    <lineage>
        <taxon>Bacteria</taxon>
        <taxon>Bacillati</taxon>
        <taxon>Actinomycetota</taxon>
        <taxon>Actinomycetes</taxon>
        <taxon>Mycobacteriales</taxon>
        <taxon>Nocardiaceae</taxon>
        <taxon>Nocardia</taxon>
    </lineage>
</organism>
<dbReference type="Proteomes" id="UP000733379">
    <property type="component" value="Unassembled WGS sequence"/>
</dbReference>
<dbReference type="PANTHER" id="PTHR30136:SF24">
    <property type="entry name" value="HTH-TYPE TRANSCRIPTIONAL REPRESSOR ALLR"/>
    <property type="match status" value="1"/>
</dbReference>
<evidence type="ECO:0000313" key="6">
    <source>
        <dbReference type="Proteomes" id="UP000733379"/>
    </source>
</evidence>
<protein>
    <submittedName>
        <fullName evidence="5">IclR family transcriptional regulator</fullName>
    </submittedName>
</protein>
<evidence type="ECO:0000256" key="2">
    <source>
        <dbReference type="ARBA" id="ARBA00023125"/>
    </source>
</evidence>
<dbReference type="InterPro" id="IPR005471">
    <property type="entry name" value="Tscrpt_reg_IclR_N"/>
</dbReference>